<feature type="transmembrane region" description="Helical" evidence="8">
    <location>
        <begin position="293"/>
        <end position="313"/>
    </location>
</feature>
<evidence type="ECO:0000256" key="2">
    <source>
        <dbReference type="ARBA" id="ARBA00008335"/>
    </source>
</evidence>
<feature type="transmembrane region" description="Helical" evidence="8">
    <location>
        <begin position="429"/>
        <end position="456"/>
    </location>
</feature>
<dbReference type="FunFam" id="1.20.1720.10:FF:000013">
    <property type="entry name" value="Related to multidrug resistance proteins"/>
    <property type="match status" value="1"/>
</dbReference>
<feature type="transmembrane region" description="Helical" evidence="8">
    <location>
        <begin position="261"/>
        <end position="281"/>
    </location>
</feature>
<proteinExistence type="inferred from homology"/>
<evidence type="ECO:0000256" key="4">
    <source>
        <dbReference type="ARBA" id="ARBA00022692"/>
    </source>
</evidence>
<evidence type="ECO:0000313" key="10">
    <source>
        <dbReference type="EMBL" id="KAJ4391389.1"/>
    </source>
</evidence>
<evidence type="ECO:0000256" key="1">
    <source>
        <dbReference type="ARBA" id="ARBA00004127"/>
    </source>
</evidence>
<evidence type="ECO:0000256" key="7">
    <source>
        <dbReference type="SAM" id="MobiDB-lite"/>
    </source>
</evidence>
<dbReference type="GO" id="GO:0000329">
    <property type="term" value="C:fungal-type vacuole membrane"/>
    <property type="evidence" value="ECO:0007669"/>
    <property type="project" value="TreeGrafter"/>
</dbReference>
<dbReference type="GO" id="GO:0015174">
    <property type="term" value="F:basic amino acid transmembrane transporter activity"/>
    <property type="evidence" value="ECO:0007669"/>
    <property type="project" value="TreeGrafter"/>
</dbReference>
<keyword evidence="5 8" id="KW-1133">Transmembrane helix</keyword>
<dbReference type="Gene3D" id="1.20.1250.20">
    <property type="entry name" value="MFS general substrate transporter like domains"/>
    <property type="match status" value="2"/>
</dbReference>
<dbReference type="InterPro" id="IPR020846">
    <property type="entry name" value="MFS_dom"/>
</dbReference>
<dbReference type="AlphaFoldDB" id="A0A9W8YSH5"/>
<feature type="transmembrane region" description="Helical" evidence="8">
    <location>
        <begin position="402"/>
        <end position="423"/>
    </location>
</feature>
<keyword evidence="11" id="KW-1185">Reference proteome</keyword>
<evidence type="ECO:0000256" key="6">
    <source>
        <dbReference type="ARBA" id="ARBA00023136"/>
    </source>
</evidence>
<dbReference type="Proteomes" id="UP001140453">
    <property type="component" value="Unassembled WGS sequence"/>
</dbReference>
<comment type="subcellular location">
    <subcellularLocation>
        <location evidence="1">Endomembrane system</location>
        <topology evidence="1">Multi-pass membrane protein</topology>
    </subcellularLocation>
</comment>
<dbReference type="PANTHER" id="PTHR23501:SF84">
    <property type="entry name" value="VACUOLAR MEMBRANE AMINO ACID UPTAKE TRANSPORTER FNX2"/>
    <property type="match status" value="1"/>
</dbReference>
<dbReference type="Pfam" id="PF07690">
    <property type="entry name" value="MFS_1"/>
    <property type="match status" value="1"/>
</dbReference>
<dbReference type="EMBL" id="JAPEVB010000003">
    <property type="protein sequence ID" value="KAJ4391389.1"/>
    <property type="molecule type" value="Genomic_DNA"/>
</dbReference>
<keyword evidence="6 8" id="KW-0472">Membrane</keyword>
<feature type="transmembrane region" description="Helical" evidence="8">
    <location>
        <begin position="370"/>
        <end position="390"/>
    </location>
</feature>
<keyword evidence="4 8" id="KW-0812">Transmembrane</keyword>
<feature type="region of interest" description="Disordered" evidence="7">
    <location>
        <begin position="1"/>
        <end position="61"/>
    </location>
</feature>
<evidence type="ECO:0000256" key="8">
    <source>
        <dbReference type="SAM" id="Phobius"/>
    </source>
</evidence>
<dbReference type="GO" id="GO:0046943">
    <property type="term" value="F:carboxylic acid transmembrane transporter activity"/>
    <property type="evidence" value="ECO:0007669"/>
    <property type="project" value="UniProtKB-ARBA"/>
</dbReference>
<feature type="transmembrane region" description="Helical" evidence="8">
    <location>
        <begin position="536"/>
        <end position="558"/>
    </location>
</feature>
<comment type="caution">
    <text evidence="10">The sequence shown here is derived from an EMBL/GenBank/DDBJ whole genome shotgun (WGS) entry which is preliminary data.</text>
</comment>
<sequence>MARGASVENDRPEPTEASPLLGSQRDIDSHASSSATAVVSQDNVPDSSDAPAEDANGSDGQDVPKTAAHKLHFLLPALAIGIFLSALDQTLIIATYAKMSSDLRALNRTSWISTAYFLALTCCQPLYGKLTDIFGRKECLLFAYVFFGLGSLGCGLSTDISQLIASRAIAGIGGGGINAVVSILLTDIVPLRDRGLWQGYLNIIFSAGTAVGAPVGGLIADSLGWRWGFIAQVPLVLIAWVAVYFVLHLPKLETSHWLEKLGKVDFTGALFLVSAVLSLLLGLDNGSNIGWNSLYTIIPLSISPALFAMFLLVEVKVASHPFAPGHVIFDRSLFAAFLTNFFNFFGQFTVLFYLPLLYQAVDGSSAVKSGLLLLPISIFGVSSSLLSGFVMKKTGRYYKLTVASTGILLLSVVPLVLFAGAWFNSTLGSSIALAMVAIGTGSTVTSTLIALISNASKEDMAVVVACSYLFRSLGSALGVSIGAAVLQLILRSQLEAGLGSGDEAWEIEQHVRESLDYIKQLEPATADIVRHCYQVAVIHVFGLQAIPFGLAFVSSFFIKEKSLGK</sequence>
<name>A0A9W8YSH5_9PEZI</name>
<feature type="transmembrane region" description="Helical" evidence="8">
    <location>
        <begin position="225"/>
        <end position="249"/>
    </location>
</feature>
<feature type="transmembrane region" description="Helical" evidence="8">
    <location>
        <begin position="164"/>
        <end position="188"/>
    </location>
</feature>
<dbReference type="OrthoDB" id="3437016at2759"/>
<feature type="compositionally biased region" description="Low complexity" evidence="7">
    <location>
        <begin position="30"/>
        <end position="40"/>
    </location>
</feature>
<evidence type="ECO:0000256" key="3">
    <source>
        <dbReference type="ARBA" id="ARBA00022448"/>
    </source>
</evidence>
<evidence type="ECO:0000313" key="11">
    <source>
        <dbReference type="Proteomes" id="UP001140453"/>
    </source>
</evidence>
<reference evidence="10" key="1">
    <citation type="submission" date="2022-10" db="EMBL/GenBank/DDBJ databases">
        <title>Tapping the CABI collections for fungal endophytes: first genome assemblies for Collariella, Neodidymelliopsis, Ascochyta clinopodiicola, Didymella pomorum, Didymosphaeria variabile, Neocosmospora piperis and Neocucurbitaria cava.</title>
        <authorList>
            <person name="Hill R."/>
        </authorList>
    </citation>
    <scope>NUCLEOTIDE SEQUENCE</scope>
    <source>
        <strain evidence="10">IMI 355082</strain>
    </source>
</reference>
<protein>
    <recommendedName>
        <fullName evidence="9">Major facilitator superfamily (MFS) profile domain-containing protein</fullName>
    </recommendedName>
</protein>
<feature type="transmembrane region" description="Helical" evidence="8">
    <location>
        <begin position="333"/>
        <end position="358"/>
    </location>
</feature>
<comment type="similarity">
    <text evidence="2">Belongs to the major facilitator superfamily.</text>
</comment>
<gene>
    <name evidence="10" type="ORF">N0V93_005006</name>
</gene>
<dbReference type="SUPFAM" id="SSF103473">
    <property type="entry name" value="MFS general substrate transporter"/>
    <property type="match status" value="1"/>
</dbReference>
<feature type="transmembrane region" description="Helical" evidence="8">
    <location>
        <begin position="468"/>
        <end position="490"/>
    </location>
</feature>
<organism evidence="10 11">
    <name type="scientific">Gnomoniopsis smithogilvyi</name>
    <dbReference type="NCBI Taxonomy" id="1191159"/>
    <lineage>
        <taxon>Eukaryota</taxon>
        <taxon>Fungi</taxon>
        <taxon>Dikarya</taxon>
        <taxon>Ascomycota</taxon>
        <taxon>Pezizomycotina</taxon>
        <taxon>Sordariomycetes</taxon>
        <taxon>Sordariomycetidae</taxon>
        <taxon>Diaporthales</taxon>
        <taxon>Gnomoniaceae</taxon>
        <taxon>Gnomoniopsis</taxon>
    </lineage>
</organism>
<dbReference type="PRINTS" id="PR01036">
    <property type="entry name" value="TCRTETB"/>
</dbReference>
<feature type="transmembrane region" description="Helical" evidence="8">
    <location>
        <begin position="200"/>
        <end position="219"/>
    </location>
</feature>
<dbReference type="PANTHER" id="PTHR23501">
    <property type="entry name" value="MAJOR FACILITATOR SUPERFAMILY"/>
    <property type="match status" value="1"/>
</dbReference>
<evidence type="ECO:0000256" key="5">
    <source>
        <dbReference type="ARBA" id="ARBA00022989"/>
    </source>
</evidence>
<dbReference type="PROSITE" id="PS50850">
    <property type="entry name" value="MFS"/>
    <property type="match status" value="1"/>
</dbReference>
<dbReference type="InterPro" id="IPR036259">
    <property type="entry name" value="MFS_trans_sf"/>
</dbReference>
<feature type="domain" description="Major facilitator superfamily (MFS) profile" evidence="9">
    <location>
        <begin position="74"/>
        <end position="563"/>
    </location>
</feature>
<dbReference type="InterPro" id="IPR011701">
    <property type="entry name" value="MFS"/>
</dbReference>
<feature type="transmembrane region" description="Helical" evidence="8">
    <location>
        <begin position="139"/>
        <end position="158"/>
    </location>
</feature>
<accession>A0A9W8YSH5</accession>
<keyword evidence="3" id="KW-0813">Transport</keyword>
<feature type="transmembrane region" description="Helical" evidence="8">
    <location>
        <begin position="73"/>
        <end position="97"/>
    </location>
</feature>
<dbReference type="GO" id="GO:0012505">
    <property type="term" value="C:endomembrane system"/>
    <property type="evidence" value="ECO:0007669"/>
    <property type="project" value="UniProtKB-SubCell"/>
</dbReference>
<evidence type="ECO:0000259" key="9">
    <source>
        <dbReference type="PROSITE" id="PS50850"/>
    </source>
</evidence>